<gene>
    <name evidence="2" type="ORF">TR51_16290</name>
</gene>
<organism evidence="2 3">
    <name type="scientific">Kitasatospora griseola</name>
    <name type="common">Streptomyces griseolosporeus</name>
    <dbReference type="NCBI Taxonomy" id="2064"/>
    <lineage>
        <taxon>Bacteria</taxon>
        <taxon>Bacillati</taxon>
        <taxon>Actinomycetota</taxon>
        <taxon>Actinomycetes</taxon>
        <taxon>Kitasatosporales</taxon>
        <taxon>Streptomycetaceae</taxon>
        <taxon>Kitasatospora</taxon>
    </lineage>
</organism>
<feature type="region of interest" description="Disordered" evidence="1">
    <location>
        <begin position="1"/>
        <end position="43"/>
    </location>
</feature>
<evidence type="ECO:0000313" key="2">
    <source>
        <dbReference type="EMBL" id="KIQ65448.1"/>
    </source>
</evidence>
<reference evidence="2 3" key="1">
    <citation type="submission" date="2015-02" db="EMBL/GenBank/DDBJ databases">
        <title>Draft genome sequence of Kitasatospora griseola MF730-N6, a bafilomycin, terpentecin and satosporin producer.</title>
        <authorList>
            <person name="Arens J.C."/>
            <person name="Haltli B."/>
            <person name="Kerr R.G."/>
        </authorList>
    </citation>
    <scope>NUCLEOTIDE SEQUENCE [LARGE SCALE GENOMIC DNA]</scope>
    <source>
        <strain evidence="2 3">MF730-N6</strain>
    </source>
</reference>
<sequence length="90" mass="9285">MRPGFGVPPAETNGTSTRRGVGSQQSRPQSRVQVGGPLAPAAGTTYPAEWLGLGIQLVHALADRGLADLGRPCDGPNPAMAQDPRLGTQQ</sequence>
<feature type="region of interest" description="Disordered" evidence="1">
    <location>
        <begin position="67"/>
        <end position="90"/>
    </location>
</feature>
<dbReference type="STRING" id="2064.TR51_16290"/>
<evidence type="ECO:0000313" key="3">
    <source>
        <dbReference type="Proteomes" id="UP000032066"/>
    </source>
</evidence>
<keyword evidence="3" id="KW-1185">Reference proteome</keyword>
<name>A0A0D0Q3A6_KITGR</name>
<dbReference type="Proteomes" id="UP000032066">
    <property type="component" value="Unassembled WGS sequence"/>
</dbReference>
<protein>
    <submittedName>
        <fullName evidence="2">Uncharacterized protein</fullName>
    </submittedName>
</protein>
<dbReference type="PATRIC" id="fig|2064.6.peg.3497"/>
<proteinExistence type="predicted"/>
<dbReference type="AlphaFoldDB" id="A0A0D0Q3A6"/>
<feature type="compositionally biased region" description="Low complexity" evidence="1">
    <location>
        <begin position="18"/>
        <end position="35"/>
    </location>
</feature>
<evidence type="ECO:0000256" key="1">
    <source>
        <dbReference type="SAM" id="MobiDB-lite"/>
    </source>
</evidence>
<comment type="caution">
    <text evidence="2">The sequence shown here is derived from an EMBL/GenBank/DDBJ whole genome shotgun (WGS) entry which is preliminary data.</text>
</comment>
<dbReference type="EMBL" id="JXZB01000002">
    <property type="protein sequence ID" value="KIQ65448.1"/>
    <property type="molecule type" value="Genomic_DNA"/>
</dbReference>
<accession>A0A0D0Q3A6</accession>